<feature type="chain" id="PRO_5046282614" evidence="4">
    <location>
        <begin position="31"/>
        <end position="311"/>
    </location>
</feature>
<proteinExistence type="inferred from homology"/>
<name>A0ABW4V601_9MICO</name>
<sequence length="311" mass="32260">MTPACARSLSTATAALLVLTTTACSPVAQDDTVDVLTSFYPLQYVAEQVGGEHVNVTNLTPAAADPHNVELSPARVRDMGEADLVVYLSGMQPATDEALEANPPGRLLDTAEAAGLEAGPNGGAAAPSGSAALDPHFWQDPTRLADVAQGVAAELSDADPAHAADYAANAEALVAQLHDLDQDYRDGLAQCAGATLVVSHEAFGYLAERYDLVQVGISGIDPEAEPSPARLRAVRSVVQADDVQTIFFEVITSPEVAQALAEDIGIDSAKLDPIEGRADPAADYLDIMRENLAALQAGLVCEGTAHGGRPQ</sequence>
<evidence type="ECO:0000256" key="1">
    <source>
        <dbReference type="ARBA" id="ARBA00011028"/>
    </source>
</evidence>
<dbReference type="PANTHER" id="PTHR42953">
    <property type="entry name" value="HIGH-AFFINITY ZINC UPTAKE SYSTEM PROTEIN ZNUA-RELATED"/>
    <property type="match status" value="1"/>
</dbReference>
<protein>
    <submittedName>
        <fullName evidence="5">Metal ABC transporter substrate-binding protein</fullName>
    </submittedName>
</protein>
<dbReference type="Gene3D" id="3.40.50.1980">
    <property type="entry name" value="Nitrogenase molybdenum iron protein domain"/>
    <property type="match status" value="2"/>
</dbReference>
<evidence type="ECO:0000256" key="3">
    <source>
        <dbReference type="ARBA" id="ARBA00022729"/>
    </source>
</evidence>
<comment type="similarity">
    <text evidence="1">Belongs to the bacterial solute-binding protein 9 family.</text>
</comment>
<evidence type="ECO:0000256" key="2">
    <source>
        <dbReference type="ARBA" id="ARBA00022448"/>
    </source>
</evidence>
<dbReference type="Pfam" id="PF01297">
    <property type="entry name" value="ZnuA"/>
    <property type="match status" value="1"/>
</dbReference>
<dbReference type="Proteomes" id="UP001597338">
    <property type="component" value="Unassembled WGS sequence"/>
</dbReference>
<evidence type="ECO:0000256" key="4">
    <source>
        <dbReference type="SAM" id="SignalP"/>
    </source>
</evidence>
<dbReference type="PANTHER" id="PTHR42953:SF3">
    <property type="entry name" value="HIGH-AFFINITY ZINC UPTAKE SYSTEM PROTEIN ZNUA"/>
    <property type="match status" value="1"/>
</dbReference>
<keyword evidence="6" id="KW-1185">Reference proteome</keyword>
<dbReference type="RefSeq" id="WP_377197174.1">
    <property type="nucleotide sequence ID" value="NZ_JBHUHF010000001.1"/>
</dbReference>
<keyword evidence="2" id="KW-0813">Transport</keyword>
<gene>
    <name evidence="5" type="ORF">ACFSL2_07075</name>
</gene>
<comment type="caution">
    <text evidence="5">The sequence shown here is derived from an EMBL/GenBank/DDBJ whole genome shotgun (WGS) entry which is preliminary data.</text>
</comment>
<keyword evidence="3 4" id="KW-0732">Signal</keyword>
<dbReference type="SUPFAM" id="SSF53807">
    <property type="entry name" value="Helical backbone' metal receptor"/>
    <property type="match status" value="1"/>
</dbReference>
<organism evidence="5 6">
    <name type="scientific">Promicromonospora aerolata</name>
    <dbReference type="NCBI Taxonomy" id="195749"/>
    <lineage>
        <taxon>Bacteria</taxon>
        <taxon>Bacillati</taxon>
        <taxon>Actinomycetota</taxon>
        <taxon>Actinomycetes</taxon>
        <taxon>Micrococcales</taxon>
        <taxon>Promicromonosporaceae</taxon>
        <taxon>Promicromonospora</taxon>
    </lineage>
</organism>
<dbReference type="InterPro" id="IPR050492">
    <property type="entry name" value="Bact_metal-bind_prot9"/>
</dbReference>
<reference evidence="6" key="1">
    <citation type="journal article" date="2019" name="Int. J. Syst. Evol. Microbiol.">
        <title>The Global Catalogue of Microorganisms (GCM) 10K type strain sequencing project: providing services to taxonomists for standard genome sequencing and annotation.</title>
        <authorList>
            <consortium name="The Broad Institute Genomics Platform"/>
            <consortium name="The Broad Institute Genome Sequencing Center for Infectious Disease"/>
            <person name="Wu L."/>
            <person name="Ma J."/>
        </authorList>
    </citation>
    <scope>NUCLEOTIDE SEQUENCE [LARGE SCALE GENOMIC DNA]</scope>
    <source>
        <strain evidence="6">CCM 7043</strain>
    </source>
</reference>
<feature type="signal peptide" evidence="4">
    <location>
        <begin position="1"/>
        <end position="30"/>
    </location>
</feature>
<dbReference type="PROSITE" id="PS51257">
    <property type="entry name" value="PROKAR_LIPOPROTEIN"/>
    <property type="match status" value="1"/>
</dbReference>
<evidence type="ECO:0000313" key="6">
    <source>
        <dbReference type="Proteomes" id="UP001597338"/>
    </source>
</evidence>
<dbReference type="InterPro" id="IPR006127">
    <property type="entry name" value="ZnuA-like"/>
</dbReference>
<accession>A0ABW4V601</accession>
<evidence type="ECO:0000313" key="5">
    <source>
        <dbReference type="EMBL" id="MFD2025269.1"/>
    </source>
</evidence>
<dbReference type="EMBL" id="JBHUHF010000001">
    <property type="protein sequence ID" value="MFD2025269.1"/>
    <property type="molecule type" value="Genomic_DNA"/>
</dbReference>